<keyword evidence="1" id="KW-1133">Transmembrane helix</keyword>
<evidence type="ECO:0000256" key="1">
    <source>
        <dbReference type="SAM" id="Phobius"/>
    </source>
</evidence>
<keyword evidence="1" id="KW-0472">Membrane</keyword>
<gene>
    <name evidence="2" type="ORF">K457DRAFT_74295</name>
</gene>
<feature type="transmembrane region" description="Helical" evidence="1">
    <location>
        <begin position="97"/>
        <end position="124"/>
    </location>
</feature>
<dbReference type="OrthoDB" id="10612889at2759"/>
<reference evidence="2 3" key="1">
    <citation type="submission" date="2016-05" db="EMBL/GenBank/DDBJ databases">
        <title>Genome sequencing reveals origins of a unique bacterial endosymbiosis in the earliest lineages of terrestrial Fungi.</title>
        <authorList>
            <consortium name="DOE Joint Genome Institute"/>
            <person name="Uehling J."/>
            <person name="Gryganskyi A."/>
            <person name="Hameed K."/>
            <person name="Tschaplinski T."/>
            <person name="Misztal P."/>
            <person name="Wu S."/>
            <person name="Desiro A."/>
            <person name="Vande Pol N."/>
            <person name="Du Z.-Y."/>
            <person name="Zienkiewicz A."/>
            <person name="Zienkiewicz K."/>
            <person name="Morin E."/>
            <person name="Tisserant E."/>
            <person name="Splivallo R."/>
            <person name="Hainaut M."/>
            <person name="Henrissat B."/>
            <person name="Ohm R."/>
            <person name="Kuo A."/>
            <person name="Yan J."/>
            <person name="Lipzen A."/>
            <person name="Nolan M."/>
            <person name="Labutti K."/>
            <person name="Barry K."/>
            <person name="Goldstein A."/>
            <person name="Labbe J."/>
            <person name="Schadt C."/>
            <person name="Tuskan G."/>
            <person name="Grigoriev I."/>
            <person name="Martin F."/>
            <person name="Vilgalys R."/>
            <person name="Bonito G."/>
        </authorList>
    </citation>
    <scope>NUCLEOTIDE SEQUENCE [LARGE SCALE GENOMIC DNA]</scope>
    <source>
        <strain evidence="2 3">AG-77</strain>
    </source>
</reference>
<organism evidence="2 3">
    <name type="scientific">Linnemannia elongata AG-77</name>
    <dbReference type="NCBI Taxonomy" id="1314771"/>
    <lineage>
        <taxon>Eukaryota</taxon>
        <taxon>Fungi</taxon>
        <taxon>Fungi incertae sedis</taxon>
        <taxon>Mucoromycota</taxon>
        <taxon>Mortierellomycotina</taxon>
        <taxon>Mortierellomycetes</taxon>
        <taxon>Mortierellales</taxon>
        <taxon>Mortierellaceae</taxon>
        <taxon>Linnemannia</taxon>
    </lineage>
</organism>
<dbReference type="STRING" id="1314771.A0A197JZS6"/>
<accession>A0A197JZS6</accession>
<dbReference type="Proteomes" id="UP000078512">
    <property type="component" value="Unassembled WGS sequence"/>
</dbReference>
<keyword evidence="3" id="KW-1185">Reference proteome</keyword>
<sequence>WVNNPTLTEFCFSMIGRADIEGSKSNVAMNAWLCHKPVIPLFGTLICLASLPFFSPCMHPPLSFVQRPSPLFLHLKFLSAFSSFPCPRSFLPSLFPALALSSSCFSLPLLFTCPCFFCISFVSFLSPRHRFFLSLILDYFFLSLHWYKELSIERPAPAFN</sequence>
<proteinExistence type="predicted"/>
<evidence type="ECO:0000313" key="2">
    <source>
        <dbReference type="EMBL" id="OAQ29946.1"/>
    </source>
</evidence>
<dbReference type="AlphaFoldDB" id="A0A197JZS6"/>
<dbReference type="EMBL" id="KV442038">
    <property type="protein sequence ID" value="OAQ29946.1"/>
    <property type="molecule type" value="Genomic_DNA"/>
</dbReference>
<evidence type="ECO:0000313" key="3">
    <source>
        <dbReference type="Proteomes" id="UP000078512"/>
    </source>
</evidence>
<keyword evidence="1" id="KW-0812">Transmembrane</keyword>
<feature type="non-terminal residue" evidence="2">
    <location>
        <position position="1"/>
    </location>
</feature>
<feature type="transmembrane region" description="Helical" evidence="1">
    <location>
        <begin position="38"/>
        <end position="59"/>
    </location>
</feature>
<name>A0A197JZS6_9FUNG</name>
<protein>
    <submittedName>
        <fullName evidence="2">Uncharacterized protein</fullName>
    </submittedName>
</protein>